<sequence>MEDSSGIIQALNGVKPHLDFVRDRWPRFSFDADAFTLAVQYFIHNDTVFQQHVFERKPGREYVQVIPDVMMDTDVLIRHLDHTAGQDKFNEARNYSSEDYSASLGPHGYSLILNHYGLPRNDASTATLPGSEQLGEQNQSDAASLVLTLFINGAAQKIEEVQNKWYKIQNQNQAEAEFIKSGRVEITMAFRLHISSMDSTWQSSLIPARDLSAMDEEFYTTPFRHLSLSPCPHENFALRRNLEHVLSVCSIPISQNGGPGPASDSCPPVALTCGDFAGHRLTTATSL</sequence>
<proteinExistence type="predicted"/>
<dbReference type="EMBL" id="WWBZ02000073">
    <property type="protein sequence ID" value="KAF4301945.1"/>
    <property type="molecule type" value="Genomic_DNA"/>
</dbReference>
<dbReference type="EMBL" id="WWBZ02000040">
    <property type="protein sequence ID" value="KAF4305310.1"/>
    <property type="molecule type" value="Genomic_DNA"/>
</dbReference>
<evidence type="ECO:0000313" key="1">
    <source>
        <dbReference type="EMBL" id="KAF4301945.1"/>
    </source>
</evidence>
<gene>
    <name evidence="2" type="ORF">GTA08_BOTSDO06320</name>
    <name evidence="1" type="ORF">GTA08_BOTSDO10179</name>
</gene>
<organism evidence="2 3">
    <name type="scientific">Botryosphaeria dothidea</name>
    <dbReference type="NCBI Taxonomy" id="55169"/>
    <lineage>
        <taxon>Eukaryota</taxon>
        <taxon>Fungi</taxon>
        <taxon>Dikarya</taxon>
        <taxon>Ascomycota</taxon>
        <taxon>Pezizomycotina</taxon>
        <taxon>Dothideomycetes</taxon>
        <taxon>Dothideomycetes incertae sedis</taxon>
        <taxon>Botryosphaeriales</taxon>
        <taxon>Botryosphaeriaceae</taxon>
        <taxon>Botryosphaeria</taxon>
    </lineage>
</organism>
<name>A0A8H4IQ93_9PEZI</name>
<comment type="caution">
    <text evidence="2">The sequence shown here is derived from an EMBL/GenBank/DDBJ whole genome shotgun (WGS) entry which is preliminary data.</text>
</comment>
<protein>
    <submittedName>
        <fullName evidence="2">Uncharacterized protein</fullName>
    </submittedName>
</protein>
<reference evidence="2 3" key="1">
    <citation type="submission" date="2020-04" db="EMBL/GenBank/DDBJ databases">
        <title>Genome Assembly and Annotation of Botryosphaeria dothidea sdau 11-99, a Latent Pathogen of Apple Fruit Ring Rot in China.</title>
        <authorList>
            <person name="Yu C."/>
            <person name="Diao Y."/>
            <person name="Lu Q."/>
            <person name="Zhao J."/>
            <person name="Cui S."/>
            <person name="Peng C."/>
            <person name="He B."/>
            <person name="Liu H."/>
        </authorList>
    </citation>
    <scope>NUCLEOTIDE SEQUENCE [LARGE SCALE GENOMIC DNA]</scope>
    <source>
        <strain evidence="2">Sdau11-99</strain>
        <strain evidence="3">sdau11-99</strain>
    </source>
</reference>
<evidence type="ECO:0000313" key="3">
    <source>
        <dbReference type="Proteomes" id="UP000572817"/>
    </source>
</evidence>
<dbReference type="OrthoDB" id="5361176at2759"/>
<dbReference type="AlphaFoldDB" id="A0A8H4IQ93"/>
<keyword evidence="3" id="KW-1185">Reference proteome</keyword>
<dbReference type="Proteomes" id="UP000572817">
    <property type="component" value="Unassembled WGS sequence"/>
</dbReference>
<accession>A0A8H4IQ93</accession>
<evidence type="ECO:0000313" key="2">
    <source>
        <dbReference type="EMBL" id="KAF4305310.1"/>
    </source>
</evidence>